<sequence length="123" mass="14066">MAVKSRGFSQVRKKLYVHFGEVFSKKMTRAAARIVTIIGIRSALYTPIDTSTLINSQFKEISVKDSVISGRVGYSAEYAVFVHDPKVKQKFRRATARKEFLKQAIEDDDIKVEIRRIIEEELA</sequence>
<comment type="caution">
    <text evidence="2">The sequence shown here is derived from an EMBL/GenBank/DDBJ whole genome shotgun (WGS) entry which is preliminary data.</text>
</comment>
<dbReference type="RefSeq" id="WP_014390747.1">
    <property type="nucleotide sequence ID" value="NZ_AP025519.1"/>
</dbReference>
<dbReference type="AlphaFoldDB" id="A0A849CR56"/>
<dbReference type="EMBL" id="JANIEN010000020">
    <property type="protein sequence ID" value="MDT3453352.1"/>
    <property type="molecule type" value="Genomic_DNA"/>
</dbReference>
<evidence type="ECO:0000313" key="3">
    <source>
        <dbReference type="Proteomes" id="UP000540079"/>
    </source>
</evidence>
<reference evidence="1" key="2">
    <citation type="submission" date="2022-07" db="EMBL/GenBank/DDBJ databases">
        <title>Sequence of Pasteurella multocoda 17BRD-035.</title>
        <authorList>
            <person name="Roy Chowdhury P."/>
            <person name="Alhamami T."/>
            <person name="Trott D.J."/>
            <person name="Djordvevic S.P."/>
        </authorList>
    </citation>
    <scope>NUCLEOTIDE SEQUENCE</scope>
    <source>
        <strain evidence="1">17BRD-035</strain>
    </source>
</reference>
<accession>A0A849CR56</accession>
<evidence type="ECO:0000313" key="2">
    <source>
        <dbReference type="EMBL" id="NNI79976.1"/>
    </source>
</evidence>
<dbReference type="Proteomes" id="UP001182304">
    <property type="component" value="Unassembled WGS sequence"/>
</dbReference>
<protein>
    <submittedName>
        <fullName evidence="1">HK97 gp10 family phage protein</fullName>
    </submittedName>
</protein>
<proteinExistence type="predicted"/>
<evidence type="ECO:0000313" key="1">
    <source>
        <dbReference type="EMBL" id="MDT3453352.1"/>
    </source>
</evidence>
<dbReference type="Proteomes" id="UP000540079">
    <property type="component" value="Unassembled WGS sequence"/>
</dbReference>
<gene>
    <name evidence="2" type="ORF">C2800_11215</name>
    <name evidence="1" type="ORF">NQF69_11320</name>
</gene>
<dbReference type="EMBL" id="PPVL01000014">
    <property type="protein sequence ID" value="NNI79976.1"/>
    <property type="molecule type" value="Genomic_DNA"/>
</dbReference>
<reference evidence="2 3" key="1">
    <citation type="journal article" date="2018" name="Front. Microbiol.">
        <title>Genetic and Phylogenetic Characteristics of Pasteurella multocida Isolates From Different Host Species.</title>
        <authorList>
            <person name="Peng Z."/>
            <person name="Liang W."/>
            <person name="Wang F."/>
            <person name="Xu Z."/>
            <person name="Xie Z."/>
            <person name="Lian Z."/>
            <person name="Hua L."/>
            <person name="Zhou R."/>
            <person name="Chen H."/>
            <person name="Wu B."/>
        </authorList>
    </citation>
    <scope>NUCLEOTIDE SEQUENCE [LARGE SCALE GENOMIC DNA]</scope>
    <source>
        <strain evidence="2 3">HNA06</strain>
    </source>
</reference>
<name>A0A849CR56_PASMD</name>
<organism evidence="2 3">
    <name type="scientific">Pasteurella multocida</name>
    <dbReference type="NCBI Taxonomy" id="747"/>
    <lineage>
        <taxon>Bacteria</taxon>
        <taxon>Pseudomonadati</taxon>
        <taxon>Pseudomonadota</taxon>
        <taxon>Gammaproteobacteria</taxon>
        <taxon>Pasteurellales</taxon>
        <taxon>Pasteurellaceae</taxon>
        <taxon>Pasteurella</taxon>
    </lineage>
</organism>